<keyword evidence="7" id="KW-0521">NADP</keyword>
<dbReference type="Pfam" id="PF00109">
    <property type="entry name" value="ketoacyl-synt"/>
    <property type="match status" value="1"/>
</dbReference>
<dbReference type="Gene3D" id="3.90.180.10">
    <property type="entry name" value="Medium-chain alcohol dehydrogenases, catalytic domain"/>
    <property type="match status" value="1"/>
</dbReference>
<dbReference type="GO" id="GO:0006633">
    <property type="term" value="P:fatty acid biosynthetic process"/>
    <property type="evidence" value="ECO:0007669"/>
    <property type="project" value="UniProtKB-KW"/>
</dbReference>
<dbReference type="EC" id="2.3.1.85" evidence="1"/>
<evidence type="ECO:0000256" key="2">
    <source>
        <dbReference type="ARBA" id="ARBA00018769"/>
    </source>
</evidence>
<name>A0A2H8TY64_9HEMI</name>
<dbReference type="Pfam" id="PF16197">
    <property type="entry name" value="KAsynt_C_assoc"/>
    <property type="match status" value="1"/>
</dbReference>
<keyword evidence="3" id="KW-0596">Phosphopantetheine</keyword>
<evidence type="ECO:0000256" key="12">
    <source>
        <dbReference type="ARBA" id="ARBA00023268"/>
    </source>
</evidence>
<keyword evidence="11" id="KW-0275">Fatty acid biosynthesis</keyword>
<dbReference type="GO" id="GO:0004312">
    <property type="term" value="F:fatty acid synthase activity"/>
    <property type="evidence" value="ECO:0007669"/>
    <property type="project" value="UniProtKB-EC"/>
</dbReference>
<keyword evidence="10" id="KW-0443">Lipid metabolism</keyword>
<dbReference type="InterPro" id="IPR014031">
    <property type="entry name" value="Ketoacyl_synth_C"/>
</dbReference>
<dbReference type="OrthoDB" id="329835at2759"/>
<evidence type="ECO:0000256" key="11">
    <source>
        <dbReference type="ARBA" id="ARBA00023160"/>
    </source>
</evidence>
<dbReference type="InterPro" id="IPR032821">
    <property type="entry name" value="PKS_assoc"/>
</dbReference>
<comment type="caution">
    <text evidence="14">Lacks conserved residue(s) required for the propagation of feature annotation.</text>
</comment>
<feature type="domain" description="PKS/mFAS DH" evidence="16">
    <location>
        <begin position="804"/>
        <end position="1123"/>
    </location>
</feature>
<dbReference type="CDD" id="cd05195">
    <property type="entry name" value="enoyl_red"/>
    <property type="match status" value="1"/>
</dbReference>
<evidence type="ECO:0000256" key="13">
    <source>
        <dbReference type="ARBA" id="ARBA00044883"/>
    </source>
</evidence>
<dbReference type="InterPro" id="IPR049900">
    <property type="entry name" value="PKS_mFAS_DH"/>
</dbReference>
<keyword evidence="8" id="KW-0560">Oxidoreductase</keyword>
<dbReference type="Pfam" id="PF02801">
    <property type="entry name" value="Ketoacyl-synt_C"/>
    <property type="match status" value="1"/>
</dbReference>
<feature type="domain" description="Ketosynthase family 3 (KS3)" evidence="15">
    <location>
        <begin position="30"/>
        <end position="435"/>
    </location>
</feature>
<dbReference type="Gene3D" id="3.40.47.10">
    <property type="match status" value="1"/>
</dbReference>
<evidence type="ECO:0000256" key="5">
    <source>
        <dbReference type="ARBA" id="ARBA00022801"/>
    </source>
</evidence>
<dbReference type="InterPro" id="IPR042104">
    <property type="entry name" value="PKS_dehydratase_sf"/>
</dbReference>
<dbReference type="GO" id="GO:0016787">
    <property type="term" value="F:hydrolase activity"/>
    <property type="evidence" value="ECO:0007669"/>
    <property type="project" value="UniProtKB-KW"/>
</dbReference>
<gene>
    <name evidence="17" type="primary">FASN_14</name>
</gene>
<reference evidence="17" key="1">
    <citation type="submission" date="2017-10" db="EMBL/GenBank/DDBJ databases">
        <title>Transcriptome Assembly of Sugarcane Aphid Adults.</title>
        <authorList>
            <person name="Scully E.D."/>
            <person name="Palmer N.A."/>
            <person name="Geib S.M."/>
            <person name="Sarath G."/>
            <person name="Sattler S.E."/>
        </authorList>
    </citation>
    <scope>NUCLEOTIDE SEQUENCE</scope>
    <source>
        <tissue evidence="17">Whole body</tissue>
    </source>
</reference>
<dbReference type="Pfam" id="PF00698">
    <property type="entry name" value="Acyl_transf_1"/>
    <property type="match status" value="1"/>
</dbReference>
<evidence type="ECO:0000256" key="3">
    <source>
        <dbReference type="ARBA" id="ARBA00022450"/>
    </source>
</evidence>
<comment type="catalytic activity">
    <reaction evidence="13">
        <text>acetyl-CoA + n malonyl-CoA + 2n NADPH + 2n H(+) = a long-chain fatty acid + (n+1) CoA + n CO2 + 2n NADP(+).</text>
        <dbReference type="EC" id="2.3.1.85"/>
    </reaction>
</comment>
<keyword evidence="12" id="KW-0511">Multifunctional enzyme</keyword>
<dbReference type="PROSITE" id="PS52019">
    <property type="entry name" value="PKS_MFAS_DH"/>
    <property type="match status" value="1"/>
</dbReference>
<dbReference type="InterPro" id="IPR050091">
    <property type="entry name" value="PKS_NRPS_Biosynth_Enz"/>
</dbReference>
<dbReference type="InterPro" id="IPR049391">
    <property type="entry name" value="FAS_pseudo-KR"/>
</dbReference>
<keyword evidence="5" id="KW-0378">Hydrolase</keyword>
<dbReference type="InterPro" id="IPR036291">
    <property type="entry name" value="NAD(P)-bd_dom_sf"/>
</dbReference>
<dbReference type="InterPro" id="IPR014043">
    <property type="entry name" value="Acyl_transferase_dom"/>
</dbReference>
<dbReference type="PANTHER" id="PTHR43775">
    <property type="entry name" value="FATTY ACID SYNTHASE"/>
    <property type="match status" value="1"/>
</dbReference>
<dbReference type="SUPFAM" id="SSF51735">
    <property type="entry name" value="NAD(P)-binding Rossmann-fold domains"/>
    <property type="match status" value="1"/>
</dbReference>
<evidence type="ECO:0000256" key="14">
    <source>
        <dbReference type="PROSITE-ProRule" id="PRU01363"/>
    </source>
</evidence>
<dbReference type="InterPro" id="IPR014030">
    <property type="entry name" value="Ketoacyl_synth_N"/>
</dbReference>
<evidence type="ECO:0000256" key="9">
    <source>
        <dbReference type="ARBA" id="ARBA00023027"/>
    </source>
</evidence>
<keyword evidence="4" id="KW-0444">Lipid biosynthesis</keyword>
<dbReference type="InterPro" id="IPR016035">
    <property type="entry name" value="Acyl_Trfase/lysoPLipase"/>
</dbReference>
<dbReference type="EMBL" id="GFXV01007045">
    <property type="protein sequence ID" value="MBW18850.1"/>
    <property type="molecule type" value="Transcribed_RNA"/>
</dbReference>
<dbReference type="InterPro" id="IPR016039">
    <property type="entry name" value="Thiolase-like"/>
</dbReference>
<dbReference type="PROSITE" id="PS52004">
    <property type="entry name" value="KS3_2"/>
    <property type="match status" value="1"/>
</dbReference>
<dbReference type="CDD" id="cd00833">
    <property type="entry name" value="PKS"/>
    <property type="match status" value="1"/>
</dbReference>
<proteinExistence type="predicted"/>
<evidence type="ECO:0000256" key="10">
    <source>
        <dbReference type="ARBA" id="ARBA00023098"/>
    </source>
</evidence>
<dbReference type="Pfam" id="PF21149">
    <property type="entry name" value="FAS_pseudo-KR"/>
    <property type="match status" value="1"/>
</dbReference>
<sequence length="1752" mass="194405">MAPNAHESETVPTPVTVKFDVQSDEFGFQPEDIVVTGLSGRFPECDSIDEMRQKLYAGEDMVNAEPTRWPTGLYGAIMRTGKMKDLTQFDAEFFNYPPALAARSDPQQRMLLEVAYEAIVDAGLHPMALKGTRTGVVVALSSSETCDWWSKDPDIVNGYEFLGTSRTMSANRVSNFFDLKGPSYSIDTASSTSLIALHQGFKLIQDGVCDNCIVAGVDLVLNPTVSLMFQCLNMLSPGGKCRSFDAEGDGYVRSEGIVAVLLQRAKSAKRIYASVLNTGSNADGYKDEGITFPSQEMQISLFRQVQEEVGVKSTDLAFMEAHGSATKVGDRQEVGAIVEVFCKGRTTPLLIGALKSNMGHGEPASALSAVIKVLVAMECRLLPPNLHYNIPNPDIPALVDGRLSVVENVVPWNGGIVAVNSFGVGGANGHCLLKSYTQQKKEKQVLEEKLPRLVAVSARNKSAINYMINRIDEMPRDKEFYALLYGVHSENIVGHKYRGYILFNGMYDKTRQINEFDGQKKPVVFVLPGAEAHWSDVGNQLKDLDVFNESITQSAALLKQKGYNLRTVLRNTDLVSICDPILSVVATTVVQIALLNVLESLKITPDYIVGESFSELAAAYADGVLTAEEAVLSAYAIGNILAEAKITPSQSGPILSSQNVAKVSKQLQSALQSIITKPKSISSRWISASQSLGNQLVSSTYFVNSLSTQLSVQDSLAKCPEKSIYIQILAQKRAQNYIASNLNADAKYVNLIKDDNDMYKQLLLSVGDLFNIGLQPQIEHLYPPVKFPVSARTPMIQSLIEWDHSIKWDVITFHGKPCSNAGEIILKVDVNSNKFSFLKNNTIDDLSVLPYAGYLTLVWQGFAEMLHKEQNELPVVFKNVEFLNKTVIPEEGVVQFVLNVLTSGEFELKQSGTIVASGQISTSATIEKELMKLITPKNKKSQYLPLDSSDVYKELRLKGYNYKGPFKGIQKVDDTGYYVNFDGNWLAFLENLFQISMLQSDNYNLYIPKFVKKVVIDPTKQQIQTENSSNDNVIPAVYYKYVDVIKAGSVEVRGLQLTEVPLRNKGQKDPNLEFYSFQPYVSDTPTAYALDTCVQLTFENSGGAFKLKVAEVGTGRKPESLYAKSVIDVINTEPMPSVDVTVFTDQPVPVTEQLDEFGVRAVEKDVFRPEPIDSNCHLVIAVDQLSNSVLVKNAVDSLKVGGCVLFVESKKPTEQQLNSTGLELIANLRSLDNKTFVLFRKNVNWSEPIVVNCTGNDFAWIEPFKSALQRAEQESKQVLLVSQGVKYSGILGFVNCIRLEQNGNALRCLFIEDPKAPKFSLTSDFYQKQLKKDLLINVYRDGVWGSNRHFLLGDDSNNMVVPKEYAYISTKKIGDLSTLSWIEGRLQYYKPEDYPGRELCTVYYAPLNHMDVLFAERSWLPFFNTDVAEQGAFLGREFAGRNTKGQRVFGLVSGSALATHVLADSSTLWEVPDNWTLEQASTVSVAYVLAYYGLFIRGKLQPNESLYLNSGTNYTVLASLNILQNSNIKVYVGVDNDSQREYLQKMYPKISKDNIVNSKFAEQELLEKTNGEGVNLIFNTLESTSFKLQSFTHIVAKSGRIVEFEKQKQAIESIGVTGNLKNVTIIKMNLKSLFHGKYSLNDKQELYKCIANGIKTGEVQPLPTTVYSTDKSLLEAFEKTESFNYIGKIVLKIRDEESKKVVIPVPKKVMAVPKTFVDPEKTYVVVGGLSDFGLQMTNFLVTRGAKKNSNSI</sequence>
<evidence type="ECO:0000256" key="7">
    <source>
        <dbReference type="ARBA" id="ARBA00022857"/>
    </source>
</evidence>
<dbReference type="SMART" id="SM00829">
    <property type="entry name" value="PKS_ER"/>
    <property type="match status" value="1"/>
</dbReference>
<dbReference type="InterPro" id="IPR001227">
    <property type="entry name" value="Ac_transferase_dom_sf"/>
</dbReference>
<evidence type="ECO:0000313" key="17">
    <source>
        <dbReference type="EMBL" id="MBW18850.1"/>
    </source>
</evidence>
<dbReference type="Gene3D" id="3.40.50.720">
    <property type="entry name" value="NAD(P)-binding Rossmann-like Domain"/>
    <property type="match status" value="1"/>
</dbReference>
<evidence type="ECO:0000256" key="1">
    <source>
        <dbReference type="ARBA" id="ARBA00012873"/>
    </source>
</evidence>
<evidence type="ECO:0000256" key="4">
    <source>
        <dbReference type="ARBA" id="ARBA00022516"/>
    </source>
</evidence>
<dbReference type="InterPro" id="IPR011032">
    <property type="entry name" value="GroES-like_sf"/>
</dbReference>
<feature type="region of interest" description="C-terminal hotdog fold" evidence="14">
    <location>
        <begin position="943"/>
        <end position="1123"/>
    </location>
</feature>
<accession>A0A2H8TY64</accession>
<dbReference type="SMART" id="SM00825">
    <property type="entry name" value="PKS_KS"/>
    <property type="match status" value="1"/>
</dbReference>
<dbReference type="PANTHER" id="PTHR43775:SF7">
    <property type="entry name" value="FATTY ACID SYNTHASE"/>
    <property type="match status" value="1"/>
</dbReference>
<dbReference type="Gene3D" id="3.10.129.110">
    <property type="entry name" value="Polyketide synthase dehydratase"/>
    <property type="match status" value="1"/>
</dbReference>
<dbReference type="SUPFAM" id="SSF52151">
    <property type="entry name" value="FabD/lysophospholipase-like"/>
    <property type="match status" value="1"/>
</dbReference>
<dbReference type="SUPFAM" id="SSF53901">
    <property type="entry name" value="Thiolase-like"/>
    <property type="match status" value="2"/>
</dbReference>
<evidence type="ECO:0000256" key="6">
    <source>
        <dbReference type="ARBA" id="ARBA00022832"/>
    </source>
</evidence>
<dbReference type="Pfam" id="PF13602">
    <property type="entry name" value="ADH_zinc_N_2"/>
    <property type="match status" value="1"/>
</dbReference>
<keyword evidence="9" id="KW-0520">NAD</keyword>
<evidence type="ECO:0000256" key="8">
    <source>
        <dbReference type="ARBA" id="ARBA00023002"/>
    </source>
</evidence>
<dbReference type="Gene3D" id="3.30.70.3290">
    <property type="match status" value="2"/>
</dbReference>
<dbReference type="Gene3D" id="1.10.287.1960">
    <property type="match status" value="1"/>
</dbReference>
<organism evidence="17">
    <name type="scientific">Melanaphis sacchari</name>
    <dbReference type="NCBI Taxonomy" id="742174"/>
    <lineage>
        <taxon>Eukaryota</taxon>
        <taxon>Metazoa</taxon>
        <taxon>Ecdysozoa</taxon>
        <taxon>Arthropoda</taxon>
        <taxon>Hexapoda</taxon>
        <taxon>Insecta</taxon>
        <taxon>Pterygota</taxon>
        <taxon>Neoptera</taxon>
        <taxon>Paraneoptera</taxon>
        <taxon>Hemiptera</taxon>
        <taxon>Sternorrhyncha</taxon>
        <taxon>Aphidomorpha</taxon>
        <taxon>Aphidoidea</taxon>
        <taxon>Aphididae</taxon>
        <taxon>Aphidini</taxon>
        <taxon>Melanaphis</taxon>
    </lineage>
</organism>
<protein>
    <recommendedName>
        <fullName evidence="2">Fatty acid synthase</fullName>
        <ecNumber evidence="1">2.3.1.85</ecNumber>
    </recommendedName>
</protein>
<evidence type="ECO:0000259" key="15">
    <source>
        <dbReference type="PROSITE" id="PS52004"/>
    </source>
</evidence>
<dbReference type="InterPro" id="IPR020843">
    <property type="entry name" value="ER"/>
</dbReference>
<evidence type="ECO:0000259" key="16">
    <source>
        <dbReference type="PROSITE" id="PS52019"/>
    </source>
</evidence>
<dbReference type="Gene3D" id="3.40.366.10">
    <property type="entry name" value="Malonyl-Coenzyme A Acyl Carrier Protein, domain 2"/>
    <property type="match status" value="1"/>
</dbReference>
<dbReference type="GO" id="GO:0016491">
    <property type="term" value="F:oxidoreductase activity"/>
    <property type="evidence" value="ECO:0007669"/>
    <property type="project" value="UniProtKB-KW"/>
</dbReference>
<dbReference type="InterPro" id="IPR020841">
    <property type="entry name" value="PKS_Beta-ketoAc_synthase_dom"/>
</dbReference>
<feature type="region of interest" description="N-terminal hotdog fold" evidence="14">
    <location>
        <begin position="804"/>
        <end position="927"/>
    </location>
</feature>
<keyword evidence="6" id="KW-0276">Fatty acid metabolism</keyword>
<dbReference type="SUPFAM" id="SSF50129">
    <property type="entry name" value="GroES-like"/>
    <property type="match status" value="1"/>
</dbReference>